<feature type="transmembrane region" description="Helical" evidence="6">
    <location>
        <begin position="12"/>
        <end position="33"/>
    </location>
</feature>
<evidence type="ECO:0000256" key="4">
    <source>
        <dbReference type="ARBA" id="ARBA00022989"/>
    </source>
</evidence>
<feature type="transmembrane region" description="Helical" evidence="6">
    <location>
        <begin position="78"/>
        <end position="95"/>
    </location>
</feature>
<dbReference type="InterPro" id="IPR003740">
    <property type="entry name" value="YitT"/>
</dbReference>
<name>A0A9X4R5T6_9STAP</name>
<keyword evidence="4 6" id="KW-1133">Transmembrane helix</keyword>
<proteinExistence type="predicted"/>
<organism evidence="8 9">
    <name type="scientific">Staphylococcus equorum</name>
    <dbReference type="NCBI Taxonomy" id="246432"/>
    <lineage>
        <taxon>Bacteria</taxon>
        <taxon>Bacillati</taxon>
        <taxon>Bacillota</taxon>
        <taxon>Bacilli</taxon>
        <taxon>Bacillales</taxon>
        <taxon>Staphylococcaceae</taxon>
        <taxon>Staphylococcus</taxon>
    </lineage>
</organism>
<dbReference type="EMBL" id="JAMBPX010000016">
    <property type="protein sequence ID" value="MDG0860668.1"/>
    <property type="molecule type" value="Genomic_DNA"/>
</dbReference>
<protein>
    <submittedName>
        <fullName evidence="8">YitT family protein</fullName>
    </submittedName>
</protein>
<dbReference type="InterPro" id="IPR019264">
    <property type="entry name" value="DUF2179"/>
</dbReference>
<keyword evidence="2" id="KW-1003">Cell membrane</keyword>
<dbReference type="AlphaFoldDB" id="A0A9X4R5T6"/>
<feature type="domain" description="DUF2179" evidence="7">
    <location>
        <begin position="220"/>
        <end position="274"/>
    </location>
</feature>
<dbReference type="GO" id="GO:0005886">
    <property type="term" value="C:plasma membrane"/>
    <property type="evidence" value="ECO:0007669"/>
    <property type="project" value="UniProtKB-SubCell"/>
</dbReference>
<evidence type="ECO:0000256" key="3">
    <source>
        <dbReference type="ARBA" id="ARBA00022692"/>
    </source>
</evidence>
<dbReference type="CDD" id="cd16380">
    <property type="entry name" value="YitT_C"/>
    <property type="match status" value="1"/>
</dbReference>
<feature type="transmembrane region" description="Helical" evidence="6">
    <location>
        <begin position="107"/>
        <end position="131"/>
    </location>
</feature>
<evidence type="ECO:0000256" key="5">
    <source>
        <dbReference type="ARBA" id="ARBA00023136"/>
    </source>
</evidence>
<evidence type="ECO:0000256" key="6">
    <source>
        <dbReference type="SAM" id="Phobius"/>
    </source>
</evidence>
<evidence type="ECO:0000256" key="2">
    <source>
        <dbReference type="ARBA" id="ARBA00022475"/>
    </source>
</evidence>
<accession>A0A9X4R5T6</accession>
<dbReference type="PANTHER" id="PTHR33545">
    <property type="entry name" value="UPF0750 MEMBRANE PROTEIN YITT-RELATED"/>
    <property type="match status" value="1"/>
</dbReference>
<dbReference type="PIRSF" id="PIRSF006483">
    <property type="entry name" value="Membrane_protein_YitT"/>
    <property type="match status" value="1"/>
</dbReference>
<dbReference type="PANTHER" id="PTHR33545:SF4">
    <property type="entry name" value="UPF0750 MEMBRANE PROTEIN YXKD"/>
    <property type="match status" value="1"/>
</dbReference>
<gene>
    <name evidence="8" type="ORF">M4L21_15320</name>
</gene>
<evidence type="ECO:0000313" key="8">
    <source>
        <dbReference type="EMBL" id="MDG0860668.1"/>
    </source>
</evidence>
<keyword evidence="3 6" id="KW-0812">Transmembrane</keyword>
<dbReference type="RefSeq" id="WP_225486998.1">
    <property type="nucleotide sequence ID" value="NZ_JAMBPV010000015.1"/>
</dbReference>
<dbReference type="Proteomes" id="UP001152302">
    <property type="component" value="Unassembled WGS sequence"/>
</dbReference>
<reference evidence="8" key="1">
    <citation type="submission" date="2022-05" db="EMBL/GenBank/DDBJ databases">
        <title>Comparative genomics of Staphylococcus equorum isolates.</title>
        <authorList>
            <person name="Luelf R.H."/>
        </authorList>
    </citation>
    <scope>NUCLEOTIDE SEQUENCE</scope>
    <source>
        <strain evidence="8">TMW 2.2343</strain>
    </source>
</reference>
<feature type="transmembrane region" description="Helical" evidence="6">
    <location>
        <begin position="53"/>
        <end position="71"/>
    </location>
</feature>
<feature type="transmembrane region" description="Helical" evidence="6">
    <location>
        <begin position="152"/>
        <end position="183"/>
    </location>
</feature>
<dbReference type="Gene3D" id="3.30.70.120">
    <property type="match status" value="1"/>
</dbReference>
<comment type="caution">
    <text evidence="8">The sequence shown here is derived from an EMBL/GenBank/DDBJ whole genome shotgun (WGS) entry which is preliminary data.</text>
</comment>
<dbReference type="InterPro" id="IPR015867">
    <property type="entry name" value="N-reg_PII/ATP_PRibTrfase_C"/>
</dbReference>
<comment type="subcellular location">
    <subcellularLocation>
        <location evidence="1">Cell membrane</location>
        <topology evidence="1">Multi-pass membrane protein</topology>
    </subcellularLocation>
</comment>
<evidence type="ECO:0000256" key="1">
    <source>
        <dbReference type="ARBA" id="ARBA00004651"/>
    </source>
</evidence>
<dbReference type="Pfam" id="PF10035">
    <property type="entry name" value="DUF2179"/>
    <property type="match status" value="1"/>
</dbReference>
<dbReference type="InterPro" id="IPR051461">
    <property type="entry name" value="UPF0750_membrane"/>
</dbReference>
<sequence length="281" mass="30328">MKLVYGVHLKNILISTIGSFFTAFGVNCFVISSNLGDGGTVGLSLLLKYSLNLSPALTSLIINLIVIMIGWKYLSKKTAIYTLLTIITTSIFLDLTESLSLNLNDSMVNAIFAGVFIGLGSGMIIISGSTMGGPSVIAKIINKYLNIRTAQAIFILDSIIVLSFLSVLPVINILFTIIMLFVIERVSAFIIEGLNPKKALTIISDKNAVISSKINELTGRGATLFKATGSYEQKDIAVLYVVLSQSQITKAKKIVLAEDENAFLAIHDVRDVLGRGFLNLS</sequence>
<evidence type="ECO:0000259" key="7">
    <source>
        <dbReference type="Pfam" id="PF10035"/>
    </source>
</evidence>
<keyword evidence="5 6" id="KW-0472">Membrane</keyword>
<dbReference type="Pfam" id="PF02588">
    <property type="entry name" value="YitT_membrane"/>
    <property type="match status" value="1"/>
</dbReference>
<evidence type="ECO:0000313" key="9">
    <source>
        <dbReference type="Proteomes" id="UP001152302"/>
    </source>
</evidence>